<feature type="region of interest" description="Disordered" evidence="1">
    <location>
        <begin position="212"/>
        <end position="238"/>
    </location>
</feature>
<dbReference type="InterPro" id="IPR006671">
    <property type="entry name" value="Cyclin_N"/>
</dbReference>
<feature type="region of interest" description="Disordered" evidence="1">
    <location>
        <begin position="266"/>
        <end position="320"/>
    </location>
</feature>
<dbReference type="OrthoDB" id="10250320at2759"/>
<evidence type="ECO:0000313" key="4">
    <source>
        <dbReference type="Proteomes" id="UP000308730"/>
    </source>
</evidence>
<accession>A0A4S4MRH0</accession>
<dbReference type="SUPFAM" id="SSF47954">
    <property type="entry name" value="Cyclin-like"/>
    <property type="match status" value="1"/>
</dbReference>
<name>A0A4S4MRH0_9APHY</name>
<feature type="compositionally biased region" description="Low complexity" evidence="1">
    <location>
        <begin position="266"/>
        <end position="286"/>
    </location>
</feature>
<dbReference type="GO" id="GO:0005634">
    <property type="term" value="C:nucleus"/>
    <property type="evidence" value="ECO:0007669"/>
    <property type="project" value="TreeGrafter"/>
</dbReference>
<dbReference type="GO" id="GO:0016538">
    <property type="term" value="F:cyclin-dependent protein serine/threonine kinase regulator activity"/>
    <property type="evidence" value="ECO:0007669"/>
    <property type="project" value="TreeGrafter"/>
</dbReference>
<sequence length="432" mass="47053">MSASERHAASLIPTHLHEPALVDLMRQRINMDMVTYLARQTVRVINLGDDASMLPTPPHTPHKASFSERDRHSSSGSRLPSLQDFIIIVVHNSRVQLPSFMTTLIYLERLRAKLPRMAKGMPCTRHRVFLATLIVACKYLNDSAPKNKHWAEYAGGMFDPAEINLMEKQLLFLLDYDLRFDENEAIVHFAPFMPRLSPSVKATRAAAVHCAKARVQAHTSMPPTPPHDEPPPTETQTAPLSGVQNLVKRLSSTYLSVSFNNSASSRPRVVSRVSSSSTLYSDSTTSGESDPGTASSDCGPSPTSTEASSVFDGEDDKPSVSVQCEDAYDAIKQGRKVSTSSVGTVKMDGSHSGTGSILKAWSSTGHSATIPTSRTECGTHRSSLSHSATSNGFLSRMWGAATKTQERGDSNAMDVVGTNAFRRRLTHSRDGL</sequence>
<dbReference type="InterPro" id="IPR013922">
    <property type="entry name" value="Cyclin_PHO80-like"/>
</dbReference>
<keyword evidence="4" id="KW-1185">Reference proteome</keyword>
<dbReference type="GO" id="GO:0019901">
    <property type="term" value="F:protein kinase binding"/>
    <property type="evidence" value="ECO:0007669"/>
    <property type="project" value="InterPro"/>
</dbReference>
<feature type="region of interest" description="Disordered" evidence="1">
    <location>
        <begin position="367"/>
        <end position="388"/>
    </location>
</feature>
<proteinExistence type="predicted"/>
<dbReference type="AlphaFoldDB" id="A0A4S4MRH0"/>
<feature type="domain" description="Cyclin N-terminal" evidence="2">
    <location>
        <begin position="71"/>
        <end position="179"/>
    </location>
</feature>
<evidence type="ECO:0000256" key="1">
    <source>
        <dbReference type="SAM" id="MobiDB-lite"/>
    </source>
</evidence>
<dbReference type="Gene3D" id="1.10.472.10">
    <property type="entry name" value="Cyclin-like"/>
    <property type="match status" value="1"/>
</dbReference>
<dbReference type="PANTHER" id="PTHR15615">
    <property type="match status" value="1"/>
</dbReference>
<organism evidence="3 4">
    <name type="scientific">Antrodiella citrinella</name>
    <dbReference type="NCBI Taxonomy" id="2447956"/>
    <lineage>
        <taxon>Eukaryota</taxon>
        <taxon>Fungi</taxon>
        <taxon>Dikarya</taxon>
        <taxon>Basidiomycota</taxon>
        <taxon>Agaricomycotina</taxon>
        <taxon>Agaricomycetes</taxon>
        <taxon>Polyporales</taxon>
        <taxon>Steccherinaceae</taxon>
        <taxon>Antrodiella</taxon>
    </lineage>
</organism>
<dbReference type="Proteomes" id="UP000308730">
    <property type="component" value="Unassembled WGS sequence"/>
</dbReference>
<feature type="compositionally biased region" description="Polar residues" evidence="1">
    <location>
        <begin position="292"/>
        <end position="308"/>
    </location>
</feature>
<feature type="region of interest" description="Disordered" evidence="1">
    <location>
        <begin position="52"/>
        <end position="78"/>
    </location>
</feature>
<dbReference type="CDD" id="cd20557">
    <property type="entry name" value="CYCLIN_ScPCL1-like"/>
    <property type="match status" value="1"/>
</dbReference>
<protein>
    <recommendedName>
        <fullName evidence="2">Cyclin N-terminal domain-containing protein</fullName>
    </recommendedName>
</protein>
<dbReference type="Pfam" id="PF00134">
    <property type="entry name" value="Cyclin_N"/>
    <property type="match status" value="1"/>
</dbReference>
<dbReference type="GO" id="GO:0000307">
    <property type="term" value="C:cyclin-dependent protein kinase holoenzyme complex"/>
    <property type="evidence" value="ECO:0007669"/>
    <property type="project" value="TreeGrafter"/>
</dbReference>
<evidence type="ECO:0000259" key="2">
    <source>
        <dbReference type="Pfam" id="PF00134"/>
    </source>
</evidence>
<dbReference type="InterPro" id="IPR036915">
    <property type="entry name" value="Cyclin-like_sf"/>
</dbReference>
<dbReference type="PANTHER" id="PTHR15615:SF10">
    <property type="entry name" value="PHO85 CYCLIN-2-RELATED"/>
    <property type="match status" value="1"/>
</dbReference>
<reference evidence="3 4" key="1">
    <citation type="submission" date="2019-02" db="EMBL/GenBank/DDBJ databases">
        <title>Genome sequencing of the rare red list fungi Antrodiella citrinella (Flaviporus citrinellus).</title>
        <authorList>
            <person name="Buettner E."/>
            <person name="Kellner H."/>
        </authorList>
    </citation>
    <scope>NUCLEOTIDE SEQUENCE [LARGE SCALE GENOMIC DNA]</scope>
    <source>
        <strain evidence="3 4">DSM 108506</strain>
    </source>
</reference>
<gene>
    <name evidence="3" type="ORF">EUX98_g6475</name>
</gene>
<dbReference type="EMBL" id="SGPM01000230">
    <property type="protein sequence ID" value="THH27711.1"/>
    <property type="molecule type" value="Genomic_DNA"/>
</dbReference>
<evidence type="ECO:0000313" key="3">
    <source>
        <dbReference type="EMBL" id="THH27711.1"/>
    </source>
</evidence>
<comment type="caution">
    <text evidence="3">The sequence shown here is derived from an EMBL/GenBank/DDBJ whole genome shotgun (WGS) entry which is preliminary data.</text>
</comment>